<name>A0ABV9QKH8_9FIRM</name>
<accession>A0ABV9QKH8</accession>
<evidence type="ECO:0000259" key="3">
    <source>
        <dbReference type="PROSITE" id="PS50943"/>
    </source>
</evidence>
<evidence type="ECO:0000313" key="4">
    <source>
        <dbReference type="EMBL" id="MFC4804927.1"/>
    </source>
</evidence>
<keyword evidence="2" id="KW-0812">Transmembrane</keyword>
<dbReference type="Pfam" id="PF01381">
    <property type="entry name" value="HTH_3"/>
    <property type="match status" value="1"/>
</dbReference>
<reference evidence="5" key="1">
    <citation type="journal article" date="2019" name="Int. J. Syst. Evol. Microbiol.">
        <title>The Global Catalogue of Microorganisms (GCM) 10K type strain sequencing project: providing services to taxonomists for standard genome sequencing and annotation.</title>
        <authorList>
            <consortium name="The Broad Institute Genomics Platform"/>
            <consortium name="The Broad Institute Genome Sequencing Center for Infectious Disease"/>
            <person name="Wu L."/>
            <person name="Ma J."/>
        </authorList>
    </citation>
    <scope>NUCLEOTIDE SEQUENCE [LARGE SCALE GENOMIC DNA]</scope>
    <source>
        <strain evidence="5">CCUG 46385</strain>
    </source>
</reference>
<dbReference type="Proteomes" id="UP001595916">
    <property type="component" value="Unassembled WGS sequence"/>
</dbReference>
<evidence type="ECO:0000256" key="2">
    <source>
        <dbReference type="SAM" id="Phobius"/>
    </source>
</evidence>
<dbReference type="PANTHER" id="PTHR46558">
    <property type="entry name" value="TRACRIPTIONAL REGULATORY PROTEIN-RELATED-RELATED"/>
    <property type="match status" value="1"/>
</dbReference>
<keyword evidence="5" id="KW-1185">Reference proteome</keyword>
<dbReference type="CDD" id="cd00093">
    <property type="entry name" value="HTH_XRE"/>
    <property type="match status" value="1"/>
</dbReference>
<feature type="transmembrane region" description="Helical" evidence="2">
    <location>
        <begin position="158"/>
        <end position="179"/>
    </location>
</feature>
<dbReference type="EMBL" id="JBHSHL010000025">
    <property type="protein sequence ID" value="MFC4804927.1"/>
    <property type="molecule type" value="Genomic_DNA"/>
</dbReference>
<organism evidence="4 5">
    <name type="scientific">Filifactor villosus</name>
    <dbReference type="NCBI Taxonomy" id="29374"/>
    <lineage>
        <taxon>Bacteria</taxon>
        <taxon>Bacillati</taxon>
        <taxon>Bacillota</taxon>
        <taxon>Clostridia</taxon>
        <taxon>Peptostreptococcales</taxon>
        <taxon>Filifactoraceae</taxon>
        <taxon>Filifactor</taxon>
    </lineage>
</organism>
<keyword evidence="2" id="KW-1133">Transmembrane helix</keyword>
<protein>
    <submittedName>
        <fullName evidence="4">Helix-turn-helix domain-containing protein</fullName>
    </submittedName>
</protein>
<dbReference type="RefSeq" id="WP_379788457.1">
    <property type="nucleotide sequence ID" value="NZ_JBHSHL010000025.1"/>
</dbReference>
<dbReference type="PANTHER" id="PTHR46558:SF11">
    <property type="entry name" value="HTH-TYPE TRANSCRIPTIONAL REGULATOR XRE"/>
    <property type="match status" value="1"/>
</dbReference>
<gene>
    <name evidence="4" type="ORF">ACFO4R_07510</name>
</gene>
<comment type="caution">
    <text evidence="4">The sequence shown here is derived from an EMBL/GenBank/DDBJ whole genome shotgun (WGS) entry which is preliminary data.</text>
</comment>
<feature type="transmembrane region" description="Helical" evidence="2">
    <location>
        <begin position="100"/>
        <end position="120"/>
    </location>
</feature>
<sequence length="227" mass="25752">MDQVKTGSFLKQLRKERNLTQENLAEKLNVSNRTISRWETGSNMPDISMLVEIADFYDVSIPEIINGERKSENMDQETRDTVIAMAEYSRNEVRAGKQKVVGILLSVFGLFVIVSALAIFPSDSSWGSIYSVLGSVFLVTSIYLIIKPIVVKTGLRILAVVICIAFLFGVFTVSDYIAITQFNQVPRFRYETSYDSRNPDQLVYKTLFFTAVQKNRGTKDMQVYIVK</sequence>
<dbReference type="Gene3D" id="1.10.260.40">
    <property type="entry name" value="lambda repressor-like DNA-binding domains"/>
    <property type="match status" value="1"/>
</dbReference>
<evidence type="ECO:0000256" key="1">
    <source>
        <dbReference type="ARBA" id="ARBA00023125"/>
    </source>
</evidence>
<dbReference type="InterPro" id="IPR001387">
    <property type="entry name" value="Cro/C1-type_HTH"/>
</dbReference>
<evidence type="ECO:0000313" key="5">
    <source>
        <dbReference type="Proteomes" id="UP001595916"/>
    </source>
</evidence>
<dbReference type="PROSITE" id="PS50943">
    <property type="entry name" value="HTH_CROC1"/>
    <property type="match status" value="1"/>
</dbReference>
<keyword evidence="1" id="KW-0238">DNA-binding</keyword>
<feature type="domain" description="HTH cro/C1-type" evidence="3">
    <location>
        <begin position="10"/>
        <end position="64"/>
    </location>
</feature>
<keyword evidence="2" id="KW-0472">Membrane</keyword>
<dbReference type="SMART" id="SM00530">
    <property type="entry name" value="HTH_XRE"/>
    <property type="match status" value="1"/>
</dbReference>
<dbReference type="InterPro" id="IPR010982">
    <property type="entry name" value="Lambda_DNA-bd_dom_sf"/>
</dbReference>
<feature type="transmembrane region" description="Helical" evidence="2">
    <location>
        <begin position="126"/>
        <end position="146"/>
    </location>
</feature>
<dbReference type="SUPFAM" id="SSF47413">
    <property type="entry name" value="lambda repressor-like DNA-binding domains"/>
    <property type="match status" value="1"/>
</dbReference>
<proteinExistence type="predicted"/>